<reference evidence="2" key="1">
    <citation type="submission" date="2020-05" db="EMBL/GenBank/DDBJ databases">
        <authorList>
            <person name="Chiriac C."/>
            <person name="Salcher M."/>
            <person name="Ghai R."/>
            <person name="Kavagutti S V."/>
        </authorList>
    </citation>
    <scope>NUCLEOTIDE SEQUENCE</scope>
</reference>
<dbReference type="Gene3D" id="2.60.300.12">
    <property type="entry name" value="HesB-like domain"/>
    <property type="match status" value="1"/>
</dbReference>
<dbReference type="AlphaFoldDB" id="A0A6J7KKW0"/>
<dbReference type="GO" id="GO:0016226">
    <property type="term" value="P:iron-sulfur cluster assembly"/>
    <property type="evidence" value="ECO:0007669"/>
    <property type="project" value="InterPro"/>
</dbReference>
<dbReference type="EMBL" id="CAFBNO010000030">
    <property type="protein sequence ID" value="CAB4956161.1"/>
    <property type="molecule type" value="Genomic_DNA"/>
</dbReference>
<dbReference type="GO" id="GO:0051537">
    <property type="term" value="F:2 iron, 2 sulfur cluster binding"/>
    <property type="evidence" value="ECO:0007669"/>
    <property type="project" value="TreeGrafter"/>
</dbReference>
<evidence type="ECO:0000259" key="1">
    <source>
        <dbReference type="Pfam" id="PF01521"/>
    </source>
</evidence>
<dbReference type="GO" id="GO:0051539">
    <property type="term" value="F:4 iron, 4 sulfur cluster binding"/>
    <property type="evidence" value="ECO:0007669"/>
    <property type="project" value="TreeGrafter"/>
</dbReference>
<dbReference type="InterPro" id="IPR035903">
    <property type="entry name" value="HesB-like_dom_sf"/>
</dbReference>
<dbReference type="InterPro" id="IPR000361">
    <property type="entry name" value="ATAP_core_dom"/>
</dbReference>
<dbReference type="InterPro" id="IPR017870">
    <property type="entry name" value="FeS_cluster_insertion_CS"/>
</dbReference>
<protein>
    <submittedName>
        <fullName evidence="2">Unannotated protein</fullName>
    </submittedName>
</protein>
<evidence type="ECO:0000313" key="2">
    <source>
        <dbReference type="EMBL" id="CAB4956161.1"/>
    </source>
</evidence>
<dbReference type="NCBIfam" id="TIGR00049">
    <property type="entry name" value="iron-sulfur cluster assembly accessory protein"/>
    <property type="match status" value="1"/>
</dbReference>
<dbReference type="SUPFAM" id="SSF89360">
    <property type="entry name" value="HesB-like domain"/>
    <property type="match status" value="1"/>
</dbReference>
<dbReference type="GO" id="GO:0005506">
    <property type="term" value="F:iron ion binding"/>
    <property type="evidence" value="ECO:0007669"/>
    <property type="project" value="TreeGrafter"/>
</dbReference>
<dbReference type="PANTHER" id="PTHR43011">
    <property type="entry name" value="IRON-SULFUR CLUSTER ASSEMBLY 2 HOMOLOG, MITOCHONDRIAL"/>
    <property type="match status" value="1"/>
</dbReference>
<feature type="domain" description="Core" evidence="1">
    <location>
        <begin position="9"/>
        <end position="111"/>
    </location>
</feature>
<organism evidence="2">
    <name type="scientific">freshwater metagenome</name>
    <dbReference type="NCBI Taxonomy" id="449393"/>
    <lineage>
        <taxon>unclassified sequences</taxon>
        <taxon>metagenomes</taxon>
        <taxon>ecological metagenomes</taxon>
    </lineage>
</organism>
<accession>A0A6J7KKW0</accession>
<proteinExistence type="predicted"/>
<dbReference type="PROSITE" id="PS01152">
    <property type="entry name" value="HESB"/>
    <property type="match status" value="1"/>
</dbReference>
<sequence length="114" mass="12805">MSETTFEGINLTDSAVNKLKVLLETEQSDLEIRLRLYVEPGGCSGLRYDFFPDEKLEANDKVFPFDGVEVVVDNKSLPYLDGSTLDWEDTVMRQRFVIDNPNAQGTCACGDSFN</sequence>
<name>A0A6J7KKW0_9ZZZZ</name>
<gene>
    <name evidence="2" type="ORF">UFOPK3837_00758</name>
</gene>
<dbReference type="PANTHER" id="PTHR43011:SF1">
    <property type="entry name" value="IRON-SULFUR CLUSTER ASSEMBLY 2 HOMOLOG, MITOCHONDRIAL"/>
    <property type="match status" value="1"/>
</dbReference>
<dbReference type="InterPro" id="IPR016092">
    <property type="entry name" value="ATAP"/>
</dbReference>
<dbReference type="Pfam" id="PF01521">
    <property type="entry name" value="Fe-S_biosyn"/>
    <property type="match status" value="1"/>
</dbReference>